<evidence type="ECO:0000313" key="2">
    <source>
        <dbReference type="EMBL" id="GIY06255.1"/>
    </source>
</evidence>
<keyword evidence="3" id="KW-1185">Reference proteome</keyword>
<reference evidence="2 3" key="1">
    <citation type="submission" date="2021-06" db="EMBL/GenBank/DDBJ databases">
        <title>Caerostris extrusa draft genome.</title>
        <authorList>
            <person name="Kono N."/>
            <person name="Arakawa K."/>
        </authorList>
    </citation>
    <scope>NUCLEOTIDE SEQUENCE [LARGE SCALE GENOMIC DNA]</scope>
</reference>
<dbReference type="AlphaFoldDB" id="A0AAV4Q9X5"/>
<comment type="caution">
    <text evidence="2">The sequence shown here is derived from an EMBL/GenBank/DDBJ whole genome shotgun (WGS) entry which is preliminary data.</text>
</comment>
<accession>A0AAV4Q9X5</accession>
<feature type="compositionally biased region" description="Basic and acidic residues" evidence="1">
    <location>
        <begin position="108"/>
        <end position="117"/>
    </location>
</feature>
<dbReference type="EMBL" id="BPLR01005941">
    <property type="protein sequence ID" value="GIY06255.1"/>
    <property type="molecule type" value="Genomic_DNA"/>
</dbReference>
<evidence type="ECO:0000256" key="1">
    <source>
        <dbReference type="SAM" id="MobiDB-lite"/>
    </source>
</evidence>
<proteinExistence type="predicted"/>
<name>A0AAV4Q9X5_CAEEX</name>
<feature type="region of interest" description="Disordered" evidence="1">
    <location>
        <begin position="90"/>
        <end position="117"/>
    </location>
</feature>
<gene>
    <name evidence="2" type="ORF">CEXT_544251</name>
</gene>
<evidence type="ECO:0000313" key="3">
    <source>
        <dbReference type="Proteomes" id="UP001054945"/>
    </source>
</evidence>
<organism evidence="2 3">
    <name type="scientific">Caerostris extrusa</name>
    <name type="common">Bark spider</name>
    <name type="synonym">Caerostris bankana</name>
    <dbReference type="NCBI Taxonomy" id="172846"/>
    <lineage>
        <taxon>Eukaryota</taxon>
        <taxon>Metazoa</taxon>
        <taxon>Ecdysozoa</taxon>
        <taxon>Arthropoda</taxon>
        <taxon>Chelicerata</taxon>
        <taxon>Arachnida</taxon>
        <taxon>Araneae</taxon>
        <taxon>Araneomorphae</taxon>
        <taxon>Entelegynae</taxon>
        <taxon>Araneoidea</taxon>
        <taxon>Araneidae</taxon>
        <taxon>Caerostris</taxon>
    </lineage>
</organism>
<sequence length="117" mass="13129">MTAEDVPTECSRAIKGVLSFIMARWDVLQSSFPHVIYSVHDDFCLQTKQPISQTLLLQTAETCPPTNAQRVKGSPIHLIASDRPVDTILKCVGNQDPRGQRRRRRKSRDNSIRAEAG</sequence>
<dbReference type="Proteomes" id="UP001054945">
    <property type="component" value="Unassembled WGS sequence"/>
</dbReference>
<protein>
    <submittedName>
        <fullName evidence="2">Uncharacterized protein</fullName>
    </submittedName>
</protein>